<accession>A0A0F9KMS7</accession>
<comment type="caution">
    <text evidence="1">The sequence shown here is derived from an EMBL/GenBank/DDBJ whole genome shotgun (WGS) entry which is preliminary data.</text>
</comment>
<dbReference type="AlphaFoldDB" id="A0A0F9KMS7"/>
<protein>
    <submittedName>
        <fullName evidence="1">Uncharacterized protein</fullName>
    </submittedName>
</protein>
<name>A0A0F9KMS7_9ZZZZ</name>
<sequence length="154" mass="18461">MEMTQYYKDKLAEGQQYENFVMSRWPDVYPNRKLTIRESKYAQLKGETEEGIEIKYDGRMEETGRVYIEMQEKTHIDNEKYVESGIYRNDNSKLFLIGNMTQWFLFSKEKLVWLDRLDPPFLYRPKPTGTSIGFCIPVENAKHLCLDHKEFFFS</sequence>
<evidence type="ECO:0000313" key="1">
    <source>
        <dbReference type="EMBL" id="KKM76086.1"/>
    </source>
</evidence>
<reference evidence="1" key="1">
    <citation type="journal article" date="2015" name="Nature">
        <title>Complex archaea that bridge the gap between prokaryotes and eukaryotes.</title>
        <authorList>
            <person name="Spang A."/>
            <person name="Saw J.H."/>
            <person name="Jorgensen S.L."/>
            <person name="Zaremba-Niedzwiedzka K."/>
            <person name="Martijn J."/>
            <person name="Lind A.E."/>
            <person name="van Eijk R."/>
            <person name="Schleper C."/>
            <person name="Guy L."/>
            <person name="Ettema T.J."/>
        </authorList>
    </citation>
    <scope>NUCLEOTIDE SEQUENCE</scope>
</reference>
<dbReference type="EMBL" id="LAZR01008867">
    <property type="protein sequence ID" value="KKM76086.1"/>
    <property type="molecule type" value="Genomic_DNA"/>
</dbReference>
<proteinExistence type="predicted"/>
<gene>
    <name evidence="1" type="ORF">LCGC14_1383680</name>
</gene>
<organism evidence="1">
    <name type="scientific">marine sediment metagenome</name>
    <dbReference type="NCBI Taxonomy" id="412755"/>
    <lineage>
        <taxon>unclassified sequences</taxon>
        <taxon>metagenomes</taxon>
        <taxon>ecological metagenomes</taxon>
    </lineage>
</organism>